<evidence type="ECO:0000313" key="2">
    <source>
        <dbReference type="Proteomes" id="UP001165960"/>
    </source>
</evidence>
<comment type="caution">
    <text evidence="1">The sequence shown here is derived from an EMBL/GenBank/DDBJ whole genome shotgun (WGS) entry which is preliminary data.</text>
</comment>
<sequence length="817" mass="90181">MRIVTDTNIRHLSRGQKGAGMEMSICSIDFNAKGTRIATSGYDCTIQIWDATQLFKKEKIFKNLAVLPNHTGTVNCVRWSRGDGEFLASGSDDKLVLIWELDTASEAAVGFGQEPESQNVENWKIFKRLAGHTHDILDICWSYDNEYLATCGMDSKIIIWRNFESYRVLELDTPVKGISFDPLGEFLASQSDDQKVIIWNITTWKKQHVHDFQAAKNAGPFFQRLSWSPDGEHLATANVMNGTSPVIYLIDRSSFNPKTALAGHSDGIEISLFNPRIFTKGDAKKPILYVALGSQDSAVSIWTTTSTRPISTIEKAFFRRAHDLSWSADGYVLGACSSDGTVIFIHFSEEDLGTTIALSDCTDKPSAKRIQTIASSAQQLHMENSARPVIAKPKIGVVSVTPVAAQAVITKNGRKKIAPVNFGVGQQAFAASKATSLVDGKFTQPAAVKPSPKEDTRARDELTAFHIKDSPLPMTKKPCHKVRRQIPCPPITPYLGHRTVAFDRPTVLKKLVKANVGDAALLVECDNTPRSSISEKELWKDILGSPATIIECHLRFIAVACDNGDLLTYSMTGSKVLPILRIDGQIAFLRARDSYLLCISSSGLLYLWDLEEKHSVVAAVSVTPLLDAVQPPPIITSACIVQGRALVSLDNSRSYMFDPTTMAWILVRSPLLALSEFQPSPEDLEADNLTWFTSGLPDGLENILLQSSSIEHSAQRIISLSQLEHQVAAAQVLKMPESYRSCLIKLVYRLTDEGLEERLREICQSLLGPLVPTETSTHIMGIDRHKLLHEILCIMASNRSIQHLTSEYQGALAQSKH</sequence>
<reference evidence="1" key="1">
    <citation type="submission" date="2022-04" db="EMBL/GenBank/DDBJ databases">
        <title>Genome of the entomopathogenic fungus Entomophthora muscae.</title>
        <authorList>
            <person name="Elya C."/>
            <person name="Lovett B.R."/>
            <person name="Lee E."/>
            <person name="Macias A.M."/>
            <person name="Hajek A.E."/>
            <person name="De Bivort B.L."/>
            <person name="Kasson M.T."/>
            <person name="De Fine Licht H.H."/>
            <person name="Stajich J.E."/>
        </authorList>
    </citation>
    <scope>NUCLEOTIDE SEQUENCE</scope>
    <source>
        <strain evidence="1">Berkeley</strain>
    </source>
</reference>
<protein>
    <submittedName>
        <fullName evidence="1">HIR complex subunit</fullName>
    </submittedName>
</protein>
<dbReference type="Proteomes" id="UP001165960">
    <property type="component" value="Unassembled WGS sequence"/>
</dbReference>
<accession>A0ACC2SUS8</accession>
<keyword evidence="2" id="KW-1185">Reference proteome</keyword>
<proteinExistence type="predicted"/>
<gene>
    <name evidence="1" type="primary">HIR1_1</name>
    <name evidence="1" type="ORF">DSO57_1013686</name>
</gene>
<dbReference type="EMBL" id="QTSX02004311">
    <property type="protein sequence ID" value="KAJ9066028.1"/>
    <property type="molecule type" value="Genomic_DNA"/>
</dbReference>
<evidence type="ECO:0000313" key="1">
    <source>
        <dbReference type="EMBL" id="KAJ9066028.1"/>
    </source>
</evidence>
<organism evidence="1 2">
    <name type="scientific">Entomophthora muscae</name>
    <dbReference type="NCBI Taxonomy" id="34485"/>
    <lineage>
        <taxon>Eukaryota</taxon>
        <taxon>Fungi</taxon>
        <taxon>Fungi incertae sedis</taxon>
        <taxon>Zoopagomycota</taxon>
        <taxon>Entomophthoromycotina</taxon>
        <taxon>Entomophthoromycetes</taxon>
        <taxon>Entomophthorales</taxon>
        <taxon>Entomophthoraceae</taxon>
        <taxon>Entomophthora</taxon>
    </lineage>
</organism>
<name>A0ACC2SUS8_9FUNG</name>